<feature type="transmembrane region" description="Helical" evidence="1">
    <location>
        <begin position="122"/>
        <end position="140"/>
    </location>
</feature>
<feature type="transmembrane region" description="Helical" evidence="1">
    <location>
        <begin position="260"/>
        <end position="279"/>
    </location>
</feature>
<dbReference type="PANTHER" id="PTHR23028">
    <property type="entry name" value="ACETYLTRANSFERASE"/>
    <property type="match status" value="1"/>
</dbReference>
<sequence length="371" mass="41795">MPRTNAPLPTAFSLYLDAVRFCAAVMVVFAHYVQHKLVSAPVAAVLPNWGREAVMVFFVLSGFVIAYTTENKGASAREYVVARCARIYSVALPLLLASFVAAGIAATWLGVDVPAGYELRRAYFYIPFHLMFMGELWVMSETPPWMPQYWSLGYEVWYYVLFGCAFYLRGWWRYAVTAGVFVLLGPKLWLLLPVWLSGVALYHGLKRYSMPVMVARLGWLLTLALLAAFHATGSEQAWRPVAQHLWPFPGIRMGSADRFLFDYVVCVLVVANFACARFAEFAALARAAQPIRMLSAYTFTLYLVHELVISCWRTFHGHDPDSTAHMVTLTLLIAATTWLAGIVTETRKHWFRAPFEALLWARSPARSAAPK</sequence>
<keyword evidence="4" id="KW-1185">Reference proteome</keyword>
<feature type="transmembrane region" description="Helical" evidence="1">
    <location>
        <begin position="90"/>
        <end position="110"/>
    </location>
</feature>
<organism evidence="3 4">
    <name type="scientific">Pseudoduganella rivuli</name>
    <dbReference type="NCBI Taxonomy" id="2666085"/>
    <lineage>
        <taxon>Bacteria</taxon>
        <taxon>Pseudomonadati</taxon>
        <taxon>Pseudomonadota</taxon>
        <taxon>Betaproteobacteria</taxon>
        <taxon>Burkholderiales</taxon>
        <taxon>Oxalobacteraceae</taxon>
        <taxon>Telluria group</taxon>
        <taxon>Pseudoduganella</taxon>
    </lineage>
</organism>
<feature type="transmembrane region" description="Helical" evidence="1">
    <location>
        <begin position="324"/>
        <end position="343"/>
    </location>
</feature>
<dbReference type="EMBL" id="WKJJ01000007">
    <property type="protein sequence ID" value="MRV72729.1"/>
    <property type="molecule type" value="Genomic_DNA"/>
</dbReference>
<evidence type="ECO:0000313" key="3">
    <source>
        <dbReference type="EMBL" id="MRV72729.1"/>
    </source>
</evidence>
<feature type="transmembrane region" description="Helical" evidence="1">
    <location>
        <begin position="152"/>
        <end position="172"/>
    </location>
</feature>
<keyword evidence="3" id="KW-0012">Acyltransferase</keyword>
<dbReference type="GO" id="GO:0000271">
    <property type="term" value="P:polysaccharide biosynthetic process"/>
    <property type="evidence" value="ECO:0007669"/>
    <property type="project" value="TreeGrafter"/>
</dbReference>
<dbReference type="InterPro" id="IPR050879">
    <property type="entry name" value="Acyltransferase_3"/>
</dbReference>
<feature type="transmembrane region" description="Helical" evidence="1">
    <location>
        <begin position="178"/>
        <end position="202"/>
    </location>
</feature>
<dbReference type="AlphaFoldDB" id="A0A7X2IMU5"/>
<feature type="transmembrane region" description="Helical" evidence="1">
    <location>
        <begin position="53"/>
        <end position="69"/>
    </location>
</feature>
<evidence type="ECO:0000259" key="2">
    <source>
        <dbReference type="Pfam" id="PF01757"/>
    </source>
</evidence>
<feature type="transmembrane region" description="Helical" evidence="1">
    <location>
        <begin position="214"/>
        <end position="231"/>
    </location>
</feature>
<dbReference type="PANTHER" id="PTHR23028:SF131">
    <property type="entry name" value="BLR2367 PROTEIN"/>
    <property type="match status" value="1"/>
</dbReference>
<gene>
    <name evidence="3" type="ORF">GJ700_13525</name>
</gene>
<accession>A0A7X2IMU5</accession>
<keyword evidence="1" id="KW-1133">Transmembrane helix</keyword>
<dbReference type="InterPro" id="IPR002656">
    <property type="entry name" value="Acyl_transf_3_dom"/>
</dbReference>
<dbReference type="RefSeq" id="WP_154374549.1">
    <property type="nucleotide sequence ID" value="NZ_WKJJ01000007.1"/>
</dbReference>
<dbReference type="Pfam" id="PF01757">
    <property type="entry name" value="Acyl_transf_3"/>
    <property type="match status" value="1"/>
</dbReference>
<dbReference type="GO" id="GO:0016020">
    <property type="term" value="C:membrane"/>
    <property type="evidence" value="ECO:0007669"/>
    <property type="project" value="TreeGrafter"/>
</dbReference>
<keyword evidence="1" id="KW-0472">Membrane</keyword>
<dbReference type="GO" id="GO:0016747">
    <property type="term" value="F:acyltransferase activity, transferring groups other than amino-acyl groups"/>
    <property type="evidence" value="ECO:0007669"/>
    <property type="project" value="InterPro"/>
</dbReference>
<proteinExistence type="predicted"/>
<comment type="caution">
    <text evidence="3">The sequence shown here is derived from an EMBL/GenBank/DDBJ whole genome shotgun (WGS) entry which is preliminary data.</text>
</comment>
<feature type="transmembrane region" description="Helical" evidence="1">
    <location>
        <begin position="291"/>
        <end position="312"/>
    </location>
</feature>
<evidence type="ECO:0000313" key="4">
    <source>
        <dbReference type="Proteomes" id="UP000446768"/>
    </source>
</evidence>
<feature type="transmembrane region" description="Helical" evidence="1">
    <location>
        <begin position="12"/>
        <end position="33"/>
    </location>
</feature>
<dbReference type="Proteomes" id="UP000446768">
    <property type="component" value="Unassembled WGS sequence"/>
</dbReference>
<name>A0A7X2IMU5_9BURK</name>
<feature type="domain" description="Acyltransferase 3" evidence="2">
    <location>
        <begin position="15"/>
        <end position="342"/>
    </location>
</feature>
<keyword evidence="1" id="KW-0812">Transmembrane</keyword>
<reference evidence="3 4" key="1">
    <citation type="submission" date="2019-11" db="EMBL/GenBank/DDBJ databases">
        <title>Novel species isolated from a subtropical stream in China.</title>
        <authorList>
            <person name="Lu H."/>
        </authorList>
    </citation>
    <scope>NUCLEOTIDE SEQUENCE [LARGE SCALE GENOMIC DNA]</scope>
    <source>
        <strain evidence="3 4">FT92W</strain>
    </source>
</reference>
<protein>
    <submittedName>
        <fullName evidence="3">Acyltransferase family protein</fullName>
    </submittedName>
</protein>
<keyword evidence="3" id="KW-0808">Transferase</keyword>
<evidence type="ECO:0000256" key="1">
    <source>
        <dbReference type="SAM" id="Phobius"/>
    </source>
</evidence>